<dbReference type="EMBL" id="JAGMWT010000024">
    <property type="protein sequence ID" value="KAH7111274.1"/>
    <property type="molecule type" value="Genomic_DNA"/>
</dbReference>
<organism evidence="1 2">
    <name type="scientific">Dendryphion nanum</name>
    <dbReference type="NCBI Taxonomy" id="256645"/>
    <lineage>
        <taxon>Eukaryota</taxon>
        <taxon>Fungi</taxon>
        <taxon>Dikarya</taxon>
        <taxon>Ascomycota</taxon>
        <taxon>Pezizomycotina</taxon>
        <taxon>Dothideomycetes</taxon>
        <taxon>Pleosporomycetidae</taxon>
        <taxon>Pleosporales</taxon>
        <taxon>Torulaceae</taxon>
        <taxon>Dendryphion</taxon>
    </lineage>
</organism>
<feature type="non-terminal residue" evidence="1">
    <location>
        <position position="1"/>
    </location>
</feature>
<dbReference type="OrthoDB" id="3261222at2759"/>
<protein>
    <submittedName>
        <fullName evidence="1">Uncharacterized protein</fullName>
    </submittedName>
</protein>
<sequence>WAGTHASVFAPDKFQLTHFTRSRTRIDTSRPIQTTWGEVKPRATCKYLGVTMDSKLYWREHIEGIRQKATKTVNALSCLAGSTWGVSFLDMRRIYEGTALP</sequence>
<proteinExistence type="predicted"/>
<accession>A0A9P9I9B6</accession>
<dbReference type="AlphaFoldDB" id="A0A9P9I9B6"/>
<name>A0A9P9I9B6_9PLEO</name>
<comment type="caution">
    <text evidence="1">The sequence shown here is derived from an EMBL/GenBank/DDBJ whole genome shotgun (WGS) entry which is preliminary data.</text>
</comment>
<evidence type="ECO:0000313" key="2">
    <source>
        <dbReference type="Proteomes" id="UP000700596"/>
    </source>
</evidence>
<gene>
    <name evidence="1" type="ORF">B0J11DRAFT_415662</name>
</gene>
<feature type="non-terminal residue" evidence="1">
    <location>
        <position position="101"/>
    </location>
</feature>
<reference evidence="1" key="1">
    <citation type="journal article" date="2021" name="Nat. Commun.">
        <title>Genetic determinants of endophytism in the Arabidopsis root mycobiome.</title>
        <authorList>
            <person name="Mesny F."/>
            <person name="Miyauchi S."/>
            <person name="Thiergart T."/>
            <person name="Pickel B."/>
            <person name="Atanasova L."/>
            <person name="Karlsson M."/>
            <person name="Huettel B."/>
            <person name="Barry K.W."/>
            <person name="Haridas S."/>
            <person name="Chen C."/>
            <person name="Bauer D."/>
            <person name="Andreopoulos W."/>
            <person name="Pangilinan J."/>
            <person name="LaButti K."/>
            <person name="Riley R."/>
            <person name="Lipzen A."/>
            <person name="Clum A."/>
            <person name="Drula E."/>
            <person name="Henrissat B."/>
            <person name="Kohler A."/>
            <person name="Grigoriev I.V."/>
            <person name="Martin F.M."/>
            <person name="Hacquard S."/>
        </authorList>
    </citation>
    <scope>NUCLEOTIDE SEQUENCE</scope>
    <source>
        <strain evidence="1">MPI-CAGE-CH-0243</strain>
    </source>
</reference>
<dbReference type="Proteomes" id="UP000700596">
    <property type="component" value="Unassembled WGS sequence"/>
</dbReference>
<keyword evidence="2" id="KW-1185">Reference proteome</keyword>
<evidence type="ECO:0000313" key="1">
    <source>
        <dbReference type="EMBL" id="KAH7111274.1"/>
    </source>
</evidence>